<feature type="transmembrane region" description="Helical" evidence="2">
    <location>
        <begin position="49"/>
        <end position="67"/>
    </location>
</feature>
<keyword evidence="2" id="KW-1133">Transmembrane helix</keyword>
<organism evidence="3 4">
    <name type="scientific">Cellulomonas terrae</name>
    <dbReference type="NCBI Taxonomy" id="311234"/>
    <lineage>
        <taxon>Bacteria</taxon>
        <taxon>Bacillati</taxon>
        <taxon>Actinomycetota</taxon>
        <taxon>Actinomycetes</taxon>
        <taxon>Micrococcales</taxon>
        <taxon>Cellulomonadaceae</taxon>
        <taxon>Cellulomonas</taxon>
    </lineage>
</organism>
<evidence type="ECO:0000256" key="1">
    <source>
        <dbReference type="SAM" id="MobiDB-lite"/>
    </source>
</evidence>
<comment type="caution">
    <text evidence="3">The sequence shown here is derived from an EMBL/GenBank/DDBJ whole genome shotgun (WGS) entry which is preliminary data.</text>
</comment>
<dbReference type="Pfam" id="PF11361">
    <property type="entry name" value="DUF3159"/>
    <property type="match status" value="1"/>
</dbReference>
<feature type="transmembrane region" description="Helical" evidence="2">
    <location>
        <begin position="183"/>
        <end position="206"/>
    </location>
</feature>
<dbReference type="AlphaFoldDB" id="A0A511JGB8"/>
<feature type="transmembrane region" description="Helical" evidence="2">
    <location>
        <begin position="134"/>
        <end position="155"/>
    </location>
</feature>
<keyword evidence="2" id="KW-0472">Membrane</keyword>
<evidence type="ECO:0000313" key="3">
    <source>
        <dbReference type="EMBL" id="GEL96985.1"/>
    </source>
</evidence>
<keyword evidence="4" id="KW-1185">Reference proteome</keyword>
<feature type="compositionally biased region" description="Basic and acidic residues" evidence="1">
    <location>
        <begin position="1"/>
        <end position="10"/>
    </location>
</feature>
<feature type="transmembrane region" description="Helical" evidence="2">
    <location>
        <begin position="73"/>
        <end position="91"/>
    </location>
</feature>
<accession>A0A511JGB8</accession>
<evidence type="ECO:0000256" key="2">
    <source>
        <dbReference type="SAM" id="Phobius"/>
    </source>
</evidence>
<name>A0A511JGB8_9CELL</name>
<reference evidence="3 4" key="1">
    <citation type="submission" date="2019-07" db="EMBL/GenBank/DDBJ databases">
        <title>Whole genome shotgun sequence of Cellulomonas terrae NBRC 100819.</title>
        <authorList>
            <person name="Hosoyama A."/>
            <person name="Uohara A."/>
            <person name="Ohji S."/>
            <person name="Ichikawa N."/>
        </authorList>
    </citation>
    <scope>NUCLEOTIDE SEQUENCE [LARGE SCALE GENOMIC DNA]</scope>
    <source>
        <strain evidence="3 4">NBRC 100819</strain>
    </source>
</reference>
<feature type="transmembrane region" description="Helical" evidence="2">
    <location>
        <begin position="218"/>
        <end position="236"/>
    </location>
</feature>
<gene>
    <name evidence="3" type="ORF">CTE05_05320</name>
</gene>
<proteinExistence type="predicted"/>
<evidence type="ECO:0000313" key="4">
    <source>
        <dbReference type="Proteomes" id="UP000321049"/>
    </source>
</evidence>
<dbReference type="RefSeq" id="WP_246123217.1">
    <property type="nucleotide sequence ID" value="NZ_BJWH01000002.1"/>
</dbReference>
<dbReference type="InterPro" id="IPR016566">
    <property type="entry name" value="UCP010219"/>
</dbReference>
<dbReference type="Proteomes" id="UP000321049">
    <property type="component" value="Unassembled WGS sequence"/>
</dbReference>
<keyword evidence="2" id="KW-0812">Transmembrane</keyword>
<sequence>MSESERRDPDDVLAAVDDGADPQDGPARGMKVLTSDTFSASDAVGGVRGIIESVAPGMLFVVVYIAVGQQLAPALIVALSAAVITVVVRLVQRQAPTQAFGGFLGVAIGVLWAWRTGDAKDFFAYGLWVNVSWFLGTLLTIVIGWPLVGLVVGLFSKAGPLNEGGSWAGAVAWRKDRPLRRRYALATVPFVALFGLRLAVQLPLYFSSEVTWLGTAKLVMGVPGTALALWVSWLLVRGSRAAPELPRPTPER</sequence>
<protein>
    <recommendedName>
        <fullName evidence="5">DUF3159 domain-containing protein</fullName>
    </recommendedName>
</protein>
<dbReference type="EMBL" id="BJWH01000002">
    <property type="protein sequence ID" value="GEL96985.1"/>
    <property type="molecule type" value="Genomic_DNA"/>
</dbReference>
<feature type="region of interest" description="Disordered" evidence="1">
    <location>
        <begin position="1"/>
        <end position="28"/>
    </location>
</feature>
<evidence type="ECO:0008006" key="5">
    <source>
        <dbReference type="Google" id="ProtNLM"/>
    </source>
</evidence>
<feature type="transmembrane region" description="Helical" evidence="2">
    <location>
        <begin position="98"/>
        <end position="114"/>
    </location>
</feature>